<dbReference type="Gene3D" id="3.30.70.330">
    <property type="match status" value="1"/>
</dbReference>
<dbReference type="CDD" id="cd00165">
    <property type="entry name" value="S4"/>
    <property type="match status" value="1"/>
</dbReference>
<dbReference type="SMART" id="SM00363">
    <property type="entry name" value="S4"/>
    <property type="match status" value="1"/>
</dbReference>
<dbReference type="InterPro" id="IPR012677">
    <property type="entry name" value="Nucleotide-bd_a/b_plait_sf"/>
</dbReference>
<dbReference type="PROSITE" id="PS50889">
    <property type="entry name" value="S4"/>
    <property type="match status" value="1"/>
</dbReference>
<dbReference type="SUPFAM" id="SSF55174">
    <property type="entry name" value="Alpha-L RNA-binding motif"/>
    <property type="match status" value="1"/>
</dbReference>
<accession>A0A8J2VC70</accession>
<comment type="caution">
    <text evidence="3">The sequence shown here is derived from an EMBL/GenBank/DDBJ whole genome shotgun (WGS) entry which is preliminary data.</text>
</comment>
<dbReference type="PANTHER" id="PTHR13633:SF3">
    <property type="entry name" value="MITOCHONDRIAL TRANSCRIPTION RESCUE FACTOR 1"/>
    <property type="match status" value="1"/>
</dbReference>
<evidence type="ECO:0000313" key="3">
    <source>
        <dbReference type="EMBL" id="GGE22417.1"/>
    </source>
</evidence>
<keyword evidence="4" id="KW-1185">Reference proteome</keyword>
<dbReference type="InterPro" id="IPR002942">
    <property type="entry name" value="S4_RNA-bd"/>
</dbReference>
<dbReference type="Pfam" id="PF17774">
    <property type="entry name" value="YlmH_RBD"/>
    <property type="match status" value="1"/>
</dbReference>
<dbReference type="Proteomes" id="UP000625210">
    <property type="component" value="Unassembled WGS sequence"/>
</dbReference>
<dbReference type="PANTHER" id="PTHR13633">
    <property type="entry name" value="MITOCHONDRIAL TRANSCRIPTION RESCUE FACTOR 1"/>
    <property type="match status" value="1"/>
</dbReference>
<dbReference type="Pfam" id="PF01479">
    <property type="entry name" value="S4"/>
    <property type="match status" value="1"/>
</dbReference>
<proteinExistence type="predicted"/>
<sequence length="260" mass="29479">MAAKEALFTHFRPEERILAEKVLDWMEWTSRRYQPYLTFFLNPRERVIVESLIRRDPDLGLCFDGGYEHAERCRGLILPPYMEAEPEAFELSFLHLESANQKELQHSDVLGSLLGLGIKREKVGDILPHEQGCHVVLGREMADFVRSQLDRVGRTSVLVREISRSELIVPDQPLEGKRVTVASLRVDAVASEGFSLSRSKAVALIKSGKCKVNWKVEENPAAQVETGDVISLRGFGRLFVGDLCGTTKKGRQWVEIKKYQ</sequence>
<gene>
    <name evidence="3" type="primary">ylmH</name>
    <name evidence="3" type="ORF">GCM10011571_25610</name>
</gene>
<dbReference type="GO" id="GO:0003723">
    <property type="term" value="F:RNA binding"/>
    <property type="evidence" value="ECO:0007669"/>
    <property type="project" value="UniProtKB-KW"/>
</dbReference>
<keyword evidence="1" id="KW-0694">RNA-binding</keyword>
<reference evidence="3" key="2">
    <citation type="submission" date="2020-09" db="EMBL/GenBank/DDBJ databases">
        <authorList>
            <person name="Sun Q."/>
            <person name="Zhou Y."/>
        </authorList>
    </citation>
    <scope>NUCLEOTIDE SEQUENCE</scope>
    <source>
        <strain evidence="3">CGMCC 1.15179</strain>
    </source>
</reference>
<name>A0A8J2VC70_9BACL</name>
<dbReference type="Gene3D" id="3.10.290.10">
    <property type="entry name" value="RNA-binding S4 domain"/>
    <property type="match status" value="1"/>
</dbReference>
<evidence type="ECO:0000256" key="1">
    <source>
        <dbReference type="PROSITE-ProRule" id="PRU00182"/>
    </source>
</evidence>
<dbReference type="InterPro" id="IPR036986">
    <property type="entry name" value="S4_RNA-bd_sf"/>
</dbReference>
<organism evidence="3 4">
    <name type="scientific">Marinithermofilum abyssi</name>
    <dbReference type="NCBI Taxonomy" id="1571185"/>
    <lineage>
        <taxon>Bacteria</taxon>
        <taxon>Bacillati</taxon>
        <taxon>Bacillota</taxon>
        <taxon>Bacilli</taxon>
        <taxon>Bacillales</taxon>
        <taxon>Thermoactinomycetaceae</taxon>
        <taxon>Marinithermofilum</taxon>
    </lineage>
</organism>
<feature type="domain" description="RNA-binding S4" evidence="2">
    <location>
        <begin position="184"/>
        <end position="241"/>
    </location>
</feature>
<dbReference type="AlphaFoldDB" id="A0A8J2VC70"/>
<reference evidence="3" key="1">
    <citation type="journal article" date="2014" name="Int. J. Syst. Evol. Microbiol.">
        <title>Complete genome sequence of Corynebacterium casei LMG S-19264T (=DSM 44701T), isolated from a smear-ripened cheese.</title>
        <authorList>
            <consortium name="US DOE Joint Genome Institute (JGI-PGF)"/>
            <person name="Walter F."/>
            <person name="Albersmeier A."/>
            <person name="Kalinowski J."/>
            <person name="Ruckert C."/>
        </authorList>
    </citation>
    <scope>NUCLEOTIDE SEQUENCE</scope>
    <source>
        <strain evidence="3">CGMCC 1.15179</strain>
    </source>
</reference>
<evidence type="ECO:0000313" key="4">
    <source>
        <dbReference type="Proteomes" id="UP000625210"/>
    </source>
</evidence>
<evidence type="ECO:0000259" key="2">
    <source>
        <dbReference type="SMART" id="SM00363"/>
    </source>
</evidence>
<dbReference type="Gene3D" id="3.30.1370.160">
    <property type="match status" value="1"/>
</dbReference>
<dbReference type="EMBL" id="BMHQ01000009">
    <property type="protein sequence ID" value="GGE22417.1"/>
    <property type="molecule type" value="Genomic_DNA"/>
</dbReference>
<dbReference type="InterPro" id="IPR040591">
    <property type="entry name" value="RqcP2_RBD"/>
</dbReference>
<protein>
    <submittedName>
        <fullName evidence="3">Putative RNA-binding protein YlmH</fullName>
    </submittedName>
</protein>
<dbReference type="RefSeq" id="WP_188648283.1">
    <property type="nucleotide sequence ID" value="NZ_BMHQ01000009.1"/>
</dbReference>